<dbReference type="InterPro" id="IPR036188">
    <property type="entry name" value="FAD/NAD-bd_sf"/>
</dbReference>
<dbReference type="HOGENOM" id="CLU_037483_0_0_0"/>
<protein>
    <submittedName>
        <fullName evidence="2">Monooxygenase</fullName>
    </submittedName>
</protein>
<dbReference type="PRINTS" id="PR00368">
    <property type="entry name" value="FADPNR"/>
</dbReference>
<sequence>MNSNEPPFYDVVIVGGGAAGVGMGVALKHAGVENFVILDRHEIGATFDRWPEEMTFLTPSFPTNSIGMLDLNSVAIGTSPAYLLRKEHPSGREYAQYLRGVSNFYELPVKTGLDVQVVDPLDHEFRIQTSGGEFHAGFVIWAAGEFQYPHRSPFPGSEFCLHSSQVKAFRDYSHEEVVIIGGYESGVDAAIQLGALKKRVTVLSRGEPWDIDSSDPSVSLSTYTHERLNTVYKLGADIKMVGNVNVSSVICDEAGYHIKAEGNQHWTSPGPPIVATGFQGSYRLIAPLFEPREDDYPLLTEDDESTLTPGLFFAGPMVRHDQHIFCFIYKFRQRFAVVAKAIATDLGLPAEELEMYRQWGMYLDDLSCCGEECVC</sequence>
<dbReference type="GO" id="GO:0050660">
    <property type="term" value="F:flavin adenine dinucleotide binding"/>
    <property type="evidence" value="ECO:0007669"/>
    <property type="project" value="TreeGrafter"/>
</dbReference>
<dbReference type="OrthoDB" id="178899at2"/>
<dbReference type="EMBL" id="CP002546">
    <property type="protein sequence ID" value="ADY61702.1"/>
    <property type="molecule type" value="Genomic_DNA"/>
</dbReference>
<dbReference type="eggNOG" id="COG2072">
    <property type="taxonomic scope" value="Bacteria"/>
</dbReference>
<dbReference type="Pfam" id="PF13738">
    <property type="entry name" value="Pyr_redox_3"/>
    <property type="match status" value="1"/>
</dbReference>
<dbReference type="GO" id="GO:0004497">
    <property type="term" value="F:monooxygenase activity"/>
    <property type="evidence" value="ECO:0007669"/>
    <property type="project" value="UniProtKB-KW"/>
</dbReference>
<keyword evidence="1" id="KW-0560">Oxidoreductase</keyword>
<dbReference type="Gene3D" id="3.50.50.60">
    <property type="entry name" value="FAD/NAD(P)-binding domain"/>
    <property type="match status" value="2"/>
</dbReference>
<dbReference type="KEGG" id="pbs:Plabr_4127"/>
<dbReference type="PANTHER" id="PTHR43539:SF89">
    <property type="entry name" value="NAD(P)-BINDING DOMAIN-CONTAINING PROTEIN"/>
    <property type="match status" value="1"/>
</dbReference>
<evidence type="ECO:0000313" key="3">
    <source>
        <dbReference type="Proteomes" id="UP000006860"/>
    </source>
</evidence>
<evidence type="ECO:0000256" key="1">
    <source>
        <dbReference type="ARBA" id="ARBA00023002"/>
    </source>
</evidence>
<proteinExistence type="predicted"/>
<dbReference type="AlphaFoldDB" id="F0SHE7"/>
<keyword evidence="3" id="KW-1185">Reference proteome</keyword>
<keyword evidence="2" id="KW-0503">Monooxygenase</keyword>
<name>F0SHE7_RUBBR</name>
<dbReference type="STRING" id="756272.Plabr_4127"/>
<dbReference type="PRINTS" id="PR00469">
    <property type="entry name" value="PNDRDTASEII"/>
</dbReference>
<dbReference type="SUPFAM" id="SSF51905">
    <property type="entry name" value="FAD/NAD(P)-binding domain"/>
    <property type="match status" value="1"/>
</dbReference>
<organism evidence="2 3">
    <name type="scientific">Rubinisphaera brasiliensis (strain ATCC 49424 / DSM 5305 / JCM 21570 / IAM 15109 / NBRC 103401 / IFAM 1448)</name>
    <name type="common">Planctomyces brasiliensis</name>
    <dbReference type="NCBI Taxonomy" id="756272"/>
    <lineage>
        <taxon>Bacteria</taxon>
        <taxon>Pseudomonadati</taxon>
        <taxon>Planctomycetota</taxon>
        <taxon>Planctomycetia</taxon>
        <taxon>Planctomycetales</taxon>
        <taxon>Planctomycetaceae</taxon>
        <taxon>Rubinisphaera</taxon>
    </lineage>
</organism>
<dbReference type="Proteomes" id="UP000006860">
    <property type="component" value="Chromosome"/>
</dbReference>
<evidence type="ECO:0000313" key="2">
    <source>
        <dbReference type="EMBL" id="ADY61702.1"/>
    </source>
</evidence>
<reference evidence="3" key="1">
    <citation type="submission" date="2011-02" db="EMBL/GenBank/DDBJ databases">
        <title>The complete genome of Planctomyces brasiliensis DSM 5305.</title>
        <authorList>
            <person name="Lucas S."/>
            <person name="Copeland A."/>
            <person name="Lapidus A."/>
            <person name="Bruce D."/>
            <person name="Goodwin L."/>
            <person name="Pitluck S."/>
            <person name="Kyrpides N."/>
            <person name="Mavromatis K."/>
            <person name="Pagani I."/>
            <person name="Ivanova N."/>
            <person name="Ovchinnikova G."/>
            <person name="Lu M."/>
            <person name="Detter J.C."/>
            <person name="Han C."/>
            <person name="Land M."/>
            <person name="Hauser L."/>
            <person name="Markowitz V."/>
            <person name="Cheng J.-F."/>
            <person name="Hugenholtz P."/>
            <person name="Woyke T."/>
            <person name="Wu D."/>
            <person name="Tindall B."/>
            <person name="Pomrenke H.G."/>
            <person name="Brambilla E."/>
            <person name="Klenk H.-P."/>
            <person name="Eisen J.A."/>
        </authorList>
    </citation>
    <scope>NUCLEOTIDE SEQUENCE [LARGE SCALE GENOMIC DNA]</scope>
    <source>
        <strain evidence="3">ATCC 49424 / DSM 5305 / JCM 21570 / NBRC 103401 / IFAM 1448</strain>
    </source>
</reference>
<dbReference type="PANTHER" id="PTHR43539">
    <property type="entry name" value="FLAVIN-BINDING MONOOXYGENASE-LIKE PROTEIN (AFU_ORTHOLOGUE AFUA_4G09220)"/>
    <property type="match status" value="1"/>
</dbReference>
<accession>F0SHE7</accession>
<gene>
    <name evidence="2" type="ordered locus">Plabr_4127</name>
</gene>
<dbReference type="RefSeq" id="WP_013630408.1">
    <property type="nucleotide sequence ID" value="NC_015174.1"/>
</dbReference>
<dbReference type="InterPro" id="IPR050982">
    <property type="entry name" value="Auxin_biosynth/cation_transpt"/>
</dbReference>